<dbReference type="STRING" id="134601.AFA91_17490"/>
<organism evidence="5 6">
    <name type="scientific">Mycolicibacterium goodii</name>
    <name type="common">Mycobacterium goodii</name>
    <dbReference type="NCBI Taxonomy" id="134601"/>
    <lineage>
        <taxon>Bacteria</taxon>
        <taxon>Bacillati</taxon>
        <taxon>Actinomycetota</taxon>
        <taxon>Actinomycetes</taxon>
        <taxon>Mycobacteriales</taxon>
        <taxon>Mycobacteriaceae</taxon>
        <taxon>Mycolicibacterium</taxon>
    </lineage>
</organism>
<dbReference type="GO" id="GO:0016887">
    <property type="term" value="F:ATP hydrolysis activity"/>
    <property type="evidence" value="ECO:0007669"/>
    <property type="project" value="InterPro"/>
</dbReference>
<dbReference type="GO" id="GO:0005524">
    <property type="term" value="F:ATP binding"/>
    <property type="evidence" value="ECO:0007669"/>
    <property type="project" value="UniProtKB-KW"/>
</dbReference>
<keyword evidence="1" id="KW-0813">Transport</keyword>
<evidence type="ECO:0000313" key="6">
    <source>
        <dbReference type="Proteomes" id="UP000062255"/>
    </source>
</evidence>
<dbReference type="Gene3D" id="3.40.50.300">
    <property type="entry name" value="P-loop containing nucleotide triphosphate hydrolases"/>
    <property type="match status" value="1"/>
</dbReference>
<sequence>MTVTEAASVIELSGLSKQFGSQVILDDFALTVRKGEFVALLGRSGTGKTTLLRILAGLEDATSGHLRITSRSSVVFQEPRLIQAQRVWKNVVLSTSGSDAVYRRALAALTEVGLADKAKAWPKSLSGGEAQRVGLARALFRSPELLLLDEPFGALDAFTRRTAQDLVTTLWQEHQVGVLLVTHDIEEAVLLADRIVVLGHGTIQADIPVHLDRPRDVTSAEFNDIKRAVLNSLAIPSPEAKADNPQS</sequence>
<evidence type="ECO:0000313" key="5">
    <source>
        <dbReference type="EMBL" id="AKS33399.1"/>
    </source>
</evidence>
<dbReference type="InterPro" id="IPR017871">
    <property type="entry name" value="ABC_transporter-like_CS"/>
</dbReference>
<dbReference type="Proteomes" id="UP000062255">
    <property type="component" value="Chromosome"/>
</dbReference>
<dbReference type="InterPro" id="IPR027417">
    <property type="entry name" value="P-loop_NTPase"/>
</dbReference>
<protein>
    <submittedName>
        <fullName evidence="5">Sulfonate ABC transporter ATP-binding protein</fullName>
    </submittedName>
</protein>
<accession>A0A0K0X7I8</accession>
<dbReference type="InterPro" id="IPR003439">
    <property type="entry name" value="ABC_transporter-like_ATP-bd"/>
</dbReference>
<evidence type="ECO:0000256" key="3">
    <source>
        <dbReference type="ARBA" id="ARBA00022840"/>
    </source>
</evidence>
<dbReference type="PANTHER" id="PTHR42788:SF13">
    <property type="entry name" value="ALIPHATIC SULFONATES IMPORT ATP-BINDING PROTEIN SSUB"/>
    <property type="match status" value="1"/>
</dbReference>
<dbReference type="RefSeq" id="WP_049745820.1">
    <property type="nucleotide sequence ID" value="NZ_CP012150.1"/>
</dbReference>
<evidence type="ECO:0000256" key="2">
    <source>
        <dbReference type="ARBA" id="ARBA00022741"/>
    </source>
</evidence>
<reference evidence="5 6" key="1">
    <citation type="submission" date="2015-07" db="EMBL/GenBank/DDBJ databases">
        <title>Complete genome sequence of Mycobacterium goodii X7B, a facultative thermophilic biodesulfurizing bacterium.</title>
        <authorList>
            <person name="Yu B."/>
            <person name="Li F."/>
            <person name="Xu P."/>
        </authorList>
    </citation>
    <scope>NUCLEOTIDE SEQUENCE [LARGE SCALE GENOMIC DNA]</scope>
    <source>
        <strain evidence="5 6">X7B</strain>
    </source>
</reference>
<dbReference type="SMART" id="SM00382">
    <property type="entry name" value="AAA"/>
    <property type="match status" value="1"/>
</dbReference>
<dbReference type="PANTHER" id="PTHR42788">
    <property type="entry name" value="TAURINE IMPORT ATP-BINDING PROTEIN-RELATED"/>
    <property type="match status" value="1"/>
</dbReference>
<dbReference type="InterPro" id="IPR003593">
    <property type="entry name" value="AAA+_ATPase"/>
</dbReference>
<dbReference type="KEGG" id="mgo:AFA91_17490"/>
<keyword evidence="3 5" id="KW-0067">ATP-binding</keyword>
<feature type="domain" description="ABC transporter" evidence="4">
    <location>
        <begin position="10"/>
        <end position="225"/>
    </location>
</feature>
<proteinExistence type="predicted"/>
<dbReference type="PROSITE" id="PS00211">
    <property type="entry name" value="ABC_TRANSPORTER_1"/>
    <property type="match status" value="1"/>
</dbReference>
<dbReference type="Pfam" id="PF00005">
    <property type="entry name" value="ABC_tran"/>
    <property type="match status" value="1"/>
</dbReference>
<dbReference type="PATRIC" id="fig|134601.6.peg.3626"/>
<evidence type="ECO:0000256" key="1">
    <source>
        <dbReference type="ARBA" id="ARBA00022448"/>
    </source>
</evidence>
<dbReference type="InterPro" id="IPR050166">
    <property type="entry name" value="ABC_transporter_ATP-bind"/>
</dbReference>
<dbReference type="AlphaFoldDB" id="A0A0K0X7I8"/>
<dbReference type="EMBL" id="CP012150">
    <property type="protein sequence ID" value="AKS33399.1"/>
    <property type="molecule type" value="Genomic_DNA"/>
</dbReference>
<evidence type="ECO:0000259" key="4">
    <source>
        <dbReference type="PROSITE" id="PS50893"/>
    </source>
</evidence>
<dbReference type="OrthoDB" id="8773773at2"/>
<dbReference type="SUPFAM" id="SSF52540">
    <property type="entry name" value="P-loop containing nucleoside triphosphate hydrolases"/>
    <property type="match status" value="1"/>
</dbReference>
<gene>
    <name evidence="5" type="ORF">AFA91_17490</name>
</gene>
<keyword evidence="2" id="KW-0547">Nucleotide-binding</keyword>
<name>A0A0K0X7I8_MYCGD</name>
<dbReference type="PROSITE" id="PS50893">
    <property type="entry name" value="ABC_TRANSPORTER_2"/>
    <property type="match status" value="1"/>
</dbReference>